<dbReference type="Proteomes" id="UP000807025">
    <property type="component" value="Unassembled WGS sequence"/>
</dbReference>
<comment type="caution">
    <text evidence="2">The sequence shown here is derived from an EMBL/GenBank/DDBJ whole genome shotgun (WGS) entry which is preliminary data.</text>
</comment>
<name>A0A9P5ZIQ9_PLEER</name>
<feature type="signal peptide" evidence="1">
    <location>
        <begin position="1"/>
        <end position="22"/>
    </location>
</feature>
<feature type="chain" id="PRO_5040141246" description="Secreted protein" evidence="1">
    <location>
        <begin position="23"/>
        <end position="111"/>
    </location>
</feature>
<organism evidence="2 3">
    <name type="scientific">Pleurotus eryngii</name>
    <name type="common">Boletus of the steppes</name>
    <dbReference type="NCBI Taxonomy" id="5323"/>
    <lineage>
        <taxon>Eukaryota</taxon>
        <taxon>Fungi</taxon>
        <taxon>Dikarya</taxon>
        <taxon>Basidiomycota</taxon>
        <taxon>Agaricomycotina</taxon>
        <taxon>Agaricomycetes</taxon>
        <taxon>Agaricomycetidae</taxon>
        <taxon>Agaricales</taxon>
        <taxon>Pleurotineae</taxon>
        <taxon>Pleurotaceae</taxon>
        <taxon>Pleurotus</taxon>
    </lineage>
</organism>
<reference evidence="2" key="1">
    <citation type="submission" date="2020-11" db="EMBL/GenBank/DDBJ databases">
        <authorList>
            <consortium name="DOE Joint Genome Institute"/>
            <person name="Ahrendt S."/>
            <person name="Riley R."/>
            <person name="Andreopoulos W."/>
            <person name="Labutti K."/>
            <person name="Pangilinan J."/>
            <person name="Ruiz-Duenas F.J."/>
            <person name="Barrasa J.M."/>
            <person name="Sanchez-Garcia M."/>
            <person name="Camarero S."/>
            <person name="Miyauchi S."/>
            <person name="Serrano A."/>
            <person name="Linde D."/>
            <person name="Babiker R."/>
            <person name="Drula E."/>
            <person name="Ayuso-Fernandez I."/>
            <person name="Pacheco R."/>
            <person name="Padilla G."/>
            <person name="Ferreira P."/>
            <person name="Barriuso J."/>
            <person name="Kellner H."/>
            <person name="Castanera R."/>
            <person name="Alfaro M."/>
            <person name="Ramirez L."/>
            <person name="Pisabarro A.G."/>
            <person name="Kuo A."/>
            <person name="Tritt A."/>
            <person name="Lipzen A."/>
            <person name="He G."/>
            <person name="Yan M."/>
            <person name="Ng V."/>
            <person name="Cullen D."/>
            <person name="Martin F."/>
            <person name="Rosso M.-N."/>
            <person name="Henrissat B."/>
            <person name="Hibbett D."/>
            <person name="Martinez A.T."/>
            <person name="Grigoriev I.V."/>
        </authorList>
    </citation>
    <scope>NUCLEOTIDE SEQUENCE</scope>
    <source>
        <strain evidence="2">ATCC 90797</strain>
    </source>
</reference>
<evidence type="ECO:0008006" key="4">
    <source>
        <dbReference type="Google" id="ProtNLM"/>
    </source>
</evidence>
<evidence type="ECO:0000256" key="1">
    <source>
        <dbReference type="SAM" id="SignalP"/>
    </source>
</evidence>
<keyword evidence="3" id="KW-1185">Reference proteome</keyword>
<dbReference type="EMBL" id="MU154738">
    <property type="protein sequence ID" value="KAF9487970.1"/>
    <property type="molecule type" value="Genomic_DNA"/>
</dbReference>
<dbReference type="AlphaFoldDB" id="A0A9P5ZIQ9"/>
<gene>
    <name evidence="2" type="ORF">BDN71DRAFT_547317</name>
</gene>
<accession>A0A9P5ZIQ9</accession>
<sequence>MWALADTFFSLLLVAAYRVVHRLHIHAAYSSSRRLNLNPKTPYPLSCITTIPLPVPHSVDLALSFVECTNTLSRSQNYISSCNPRTASRLSFMICRLAEPRFKDDRLQSLA</sequence>
<keyword evidence="1" id="KW-0732">Signal</keyword>
<evidence type="ECO:0000313" key="3">
    <source>
        <dbReference type="Proteomes" id="UP000807025"/>
    </source>
</evidence>
<evidence type="ECO:0000313" key="2">
    <source>
        <dbReference type="EMBL" id="KAF9487970.1"/>
    </source>
</evidence>
<protein>
    <recommendedName>
        <fullName evidence="4">Secreted protein</fullName>
    </recommendedName>
</protein>
<proteinExistence type="predicted"/>